<dbReference type="Gene3D" id="1.20.120.1080">
    <property type="match status" value="1"/>
</dbReference>
<dbReference type="RefSeq" id="WP_338687318.1">
    <property type="nucleotide sequence ID" value="NZ_AP024702.1"/>
</dbReference>
<evidence type="ECO:0000256" key="3">
    <source>
        <dbReference type="ARBA" id="ARBA00022806"/>
    </source>
</evidence>
<dbReference type="Pfam" id="PF08482">
    <property type="entry name" value="HrpB_C"/>
    <property type="match status" value="1"/>
</dbReference>
<dbReference type="Gene3D" id="3.40.50.300">
    <property type="entry name" value="P-loop containing nucleotide triphosphate hydrolases"/>
    <property type="match status" value="2"/>
</dbReference>
<dbReference type="PANTHER" id="PTHR43519">
    <property type="entry name" value="ATP-DEPENDENT RNA HELICASE HRPB"/>
    <property type="match status" value="1"/>
</dbReference>
<dbReference type="SMART" id="SM00487">
    <property type="entry name" value="DEXDc"/>
    <property type="match status" value="1"/>
</dbReference>
<evidence type="ECO:0000256" key="2">
    <source>
        <dbReference type="ARBA" id="ARBA00022801"/>
    </source>
</evidence>
<dbReference type="NCBIfam" id="TIGR01970">
    <property type="entry name" value="DEAH_box_HrpB"/>
    <property type="match status" value="1"/>
</dbReference>
<reference evidence="7 8" key="1">
    <citation type="submission" date="2021-06" db="EMBL/GenBank/DDBJ databases">
        <title>Complete genome of Haloferula helveola possessing various polysaccharide degrading enzymes.</title>
        <authorList>
            <person name="Takami H."/>
            <person name="Huang C."/>
            <person name="Hamasaki K."/>
        </authorList>
    </citation>
    <scope>NUCLEOTIDE SEQUENCE [LARGE SCALE GENOMIC DNA]</scope>
    <source>
        <strain evidence="7 8">CN-1</strain>
    </source>
</reference>
<dbReference type="PIRSF" id="PIRSF005496">
    <property type="entry name" value="ATP_hel_hrpB"/>
    <property type="match status" value="1"/>
</dbReference>
<sequence>MRLPVFEIEDDLKAAAGPGGRVLLKAPTGSGKSTAVPGMLLEAGIEGRVLVIEPRRMAARMLAGWVARQRGGGVGGEVGYAVRFDARYGRDTRVIYLTDGVFQRWLQDDPELKGVSAVVFDEFHERRVAVDVALGRCLDLQETLRPDLRVIVMSATLETRGLSEFLEPVTILEAGGRTYPVDIRYKASPAASGRRGGPARETPVWERVAAACRDAITDPECGDVLCFLPGAHEIRRTLSQIENSTWSGGWSVLPLYSGLPPAAQEAAVAPGKGRKIIVSTNVAETSLTIEGVRTVIDAGLARIASFDPRRGIGTLMIEKISRAAADQRAGRAGRTAPGRCIRLWSEAEHARRAAFETPEVHRVDLAEVSLLLKSAGVEDVGGFRWLEAPQAEGLARADALLHDLGAVDENGALTEEGRAMAGLPLEPRFARLMLAGVEEGCVAEMAFVSAAVQGESIWAGRGDGMRDFVADDDFTDFQAEWRGFESAVAMGFDPKRVSQIGVHGRAARELSRGFERLEKLALRRGWPFEAVDFEGRKDAVGRAMLAGFSDQLGVRAGSATLACRLVGKRKAKLDDRSAARNASAFVATEITEVEGRDVTVHLRRGTAVELEWLRDLFPDDLHDTDGAAWDEVRRCVVARKELRFRDLVLASKDSDHEVNLDAAAELLAARVLSGELVLKKWDASVDQWCARLASLSKWMPELELPGWGDEDRQAAVAQICHGAVRYKEIKEAPVWPVLKDWLSAPQRAALDAFAPERIKLANGRDAKITYASDGEPSIGLMVRDLFGVWETPTVANGHVPLVVQVQAPNRRPWQVTKDLKSFWASGYTQMRKDLAGRYPKHPWPEDPKAGS</sequence>
<dbReference type="InterPro" id="IPR007502">
    <property type="entry name" value="Helicase-assoc_dom"/>
</dbReference>
<evidence type="ECO:0000313" key="7">
    <source>
        <dbReference type="EMBL" id="BCX50318.1"/>
    </source>
</evidence>
<dbReference type="Pfam" id="PF04408">
    <property type="entry name" value="WHD_HA2"/>
    <property type="match status" value="1"/>
</dbReference>
<dbReference type="InterPro" id="IPR027417">
    <property type="entry name" value="P-loop_NTPase"/>
</dbReference>
<keyword evidence="1" id="KW-0547">Nucleotide-binding</keyword>
<dbReference type="InterPro" id="IPR011545">
    <property type="entry name" value="DEAD/DEAH_box_helicase_dom"/>
</dbReference>
<protein>
    <submittedName>
        <fullName evidence="7">ATP-dependent helicase HrpB</fullName>
    </submittedName>
</protein>
<evidence type="ECO:0000259" key="6">
    <source>
        <dbReference type="PROSITE" id="PS51194"/>
    </source>
</evidence>
<dbReference type="EMBL" id="AP024702">
    <property type="protein sequence ID" value="BCX50318.1"/>
    <property type="molecule type" value="Genomic_DNA"/>
</dbReference>
<feature type="domain" description="Helicase C-terminal" evidence="6">
    <location>
        <begin position="211"/>
        <end position="376"/>
    </location>
</feature>
<dbReference type="SMART" id="SM00490">
    <property type="entry name" value="HELICc"/>
    <property type="match status" value="1"/>
</dbReference>
<dbReference type="SMART" id="SM00847">
    <property type="entry name" value="HA2"/>
    <property type="match status" value="1"/>
</dbReference>
<dbReference type="Proteomes" id="UP001374893">
    <property type="component" value="Chromosome"/>
</dbReference>
<evidence type="ECO:0000256" key="1">
    <source>
        <dbReference type="ARBA" id="ARBA00022741"/>
    </source>
</evidence>
<keyword evidence="4" id="KW-0067">ATP-binding</keyword>
<keyword evidence="8" id="KW-1185">Reference proteome</keyword>
<dbReference type="Pfam" id="PF00270">
    <property type="entry name" value="DEAD"/>
    <property type="match status" value="1"/>
</dbReference>
<dbReference type="PANTHER" id="PTHR43519:SF1">
    <property type="entry name" value="ATP-DEPENDENT RNA HELICASE HRPB"/>
    <property type="match status" value="1"/>
</dbReference>
<keyword evidence="2" id="KW-0378">Hydrolase</keyword>
<feature type="domain" description="Helicase ATP-binding" evidence="5">
    <location>
        <begin position="13"/>
        <end position="175"/>
    </location>
</feature>
<dbReference type="GO" id="GO:0004386">
    <property type="term" value="F:helicase activity"/>
    <property type="evidence" value="ECO:0007669"/>
    <property type="project" value="UniProtKB-KW"/>
</dbReference>
<evidence type="ECO:0000259" key="5">
    <source>
        <dbReference type="PROSITE" id="PS51192"/>
    </source>
</evidence>
<dbReference type="InterPro" id="IPR048333">
    <property type="entry name" value="HA2_WH"/>
</dbReference>
<dbReference type="PROSITE" id="PS51194">
    <property type="entry name" value="HELICASE_CTER"/>
    <property type="match status" value="1"/>
</dbReference>
<gene>
    <name evidence="7" type="primary">hrpB</name>
    <name evidence="7" type="ORF">HAHE_42260</name>
</gene>
<dbReference type="InterPro" id="IPR001650">
    <property type="entry name" value="Helicase_C-like"/>
</dbReference>
<evidence type="ECO:0000313" key="8">
    <source>
        <dbReference type="Proteomes" id="UP001374893"/>
    </source>
</evidence>
<dbReference type="Pfam" id="PF00271">
    <property type="entry name" value="Helicase_C"/>
    <property type="match status" value="1"/>
</dbReference>
<dbReference type="PROSITE" id="PS51192">
    <property type="entry name" value="HELICASE_ATP_BIND_1"/>
    <property type="match status" value="1"/>
</dbReference>
<dbReference type="CDD" id="cd18791">
    <property type="entry name" value="SF2_C_RHA"/>
    <property type="match status" value="1"/>
</dbReference>
<dbReference type="InterPro" id="IPR014001">
    <property type="entry name" value="Helicase_ATP-bd"/>
</dbReference>
<proteinExistence type="predicted"/>
<organism evidence="7 8">
    <name type="scientific">Haloferula helveola</name>
    <dbReference type="NCBI Taxonomy" id="490095"/>
    <lineage>
        <taxon>Bacteria</taxon>
        <taxon>Pseudomonadati</taxon>
        <taxon>Verrucomicrobiota</taxon>
        <taxon>Verrucomicrobiia</taxon>
        <taxon>Verrucomicrobiales</taxon>
        <taxon>Verrucomicrobiaceae</taxon>
        <taxon>Haloferula</taxon>
    </lineage>
</organism>
<name>A0ABN6HFQ8_9BACT</name>
<dbReference type="InterPro" id="IPR013689">
    <property type="entry name" value="RNA_helicase_ATP-dep_HrpB_C"/>
</dbReference>
<evidence type="ECO:0000256" key="4">
    <source>
        <dbReference type="ARBA" id="ARBA00022840"/>
    </source>
</evidence>
<accession>A0ABN6HFQ8</accession>
<dbReference type="InterPro" id="IPR010225">
    <property type="entry name" value="HrpB"/>
</dbReference>
<keyword evidence="3 7" id="KW-0347">Helicase</keyword>
<dbReference type="SUPFAM" id="SSF52540">
    <property type="entry name" value="P-loop containing nucleoside triphosphate hydrolases"/>
    <property type="match status" value="1"/>
</dbReference>